<dbReference type="InterPro" id="IPR001387">
    <property type="entry name" value="Cro/C1-type_HTH"/>
</dbReference>
<feature type="coiled-coil region" evidence="1">
    <location>
        <begin position="55"/>
        <end position="82"/>
    </location>
</feature>
<dbReference type="GO" id="GO:0003677">
    <property type="term" value="F:DNA binding"/>
    <property type="evidence" value="ECO:0007669"/>
    <property type="project" value="InterPro"/>
</dbReference>
<proteinExistence type="predicted"/>
<dbReference type="SUPFAM" id="SSF46689">
    <property type="entry name" value="Homeodomain-like"/>
    <property type="match status" value="1"/>
</dbReference>
<name>A0A239A079_9RHOB</name>
<reference evidence="2 3" key="1">
    <citation type="submission" date="2017-06" db="EMBL/GenBank/DDBJ databases">
        <authorList>
            <person name="Kim H.J."/>
            <person name="Triplett B.A."/>
        </authorList>
    </citation>
    <scope>NUCLEOTIDE SEQUENCE [LARGE SCALE GENOMIC DNA]</scope>
    <source>
        <strain evidence="2 3">DSM 29052</strain>
    </source>
</reference>
<sequence length="129" mass="14442">MGLKRTDEFRRDAVRIGLTSGMTRKQVADDLGVGMSTLNKWITAHRDPDVVSKEDLSLAQENDRLRRENRILKEERDILKNRPGLGPPASGGNSLCYRRRRRAAAVRLLEVPVLSGTPLKNVAHGLMLT</sequence>
<gene>
    <name evidence="2" type="ORF">SAMN06265370_1552</name>
</gene>
<keyword evidence="1" id="KW-0175">Coiled coil</keyword>
<dbReference type="InterPro" id="IPR002514">
    <property type="entry name" value="Transposase_8"/>
</dbReference>
<dbReference type="CDD" id="cd00093">
    <property type="entry name" value="HTH_XRE"/>
    <property type="match status" value="1"/>
</dbReference>
<keyword evidence="3" id="KW-1185">Reference proteome</keyword>
<dbReference type="Proteomes" id="UP000198417">
    <property type="component" value="Unassembled WGS sequence"/>
</dbReference>
<dbReference type="InterPro" id="IPR009057">
    <property type="entry name" value="Homeodomain-like_sf"/>
</dbReference>
<dbReference type="Gene3D" id="1.10.10.60">
    <property type="entry name" value="Homeodomain-like"/>
    <property type="match status" value="1"/>
</dbReference>
<protein>
    <submittedName>
        <fullName evidence="2">Transposase</fullName>
    </submittedName>
</protein>
<dbReference type="AlphaFoldDB" id="A0A239A079"/>
<dbReference type="EMBL" id="FZNN01000055">
    <property type="protein sequence ID" value="SNR89045.1"/>
    <property type="molecule type" value="Genomic_DNA"/>
</dbReference>
<dbReference type="GO" id="GO:0006313">
    <property type="term" value="P:DNA transposition"/>
    <property type="evidence" value="ECO:0007669"/>
    <property type="project" value="InterPro"/>
</dbReference>
<evidence type="ECO:0000313" key="2">
    <source>
        <dbReference type="EMBL" id="SNR89045.1"/>
    </source>
</evidence>
<evidence type="ECO:0000313" key="3">
    <source>
        <dbReference type="Proteomes" id="UP000198417"/>
    </source>
</evidence>
<dbReference type="GO" id="GO:0004803">
    <property type="term" value="F:transposase activity"/>
    <property type="evidence" value="ECO:0007669"/>
    <property type="project" value="InterPro"/>
</dbReference>
<accession>A0A239A079</accession>
<organism evidence="2 3">
    <name type="scientific">Puniceibacterium sediminis</name>
    <dbReference type="NCBI Taxonomy" id="1608407"/>
    <lineage>
        <taxon>Bacteria</taxon>
        <taxon>Pseudomonadati</taxon>
        <taxon>Pseudomonadota</taxon>
        <taxon>Alphaproteobacteria</taxon>
        <taxon>Rhodobacterales</taxon>
        <taxon>Paracoccaceae</taxon>
        <taxon>Puniceibacterium</taxon>
    </lineage>
</organism>
<dbReference type="Pfam" id="PF01527">
    <property type="entry name" value="HTH_Tnp_1"/>
    <property type="match status" value="1"/>
</dbReference>
<evidence type="ECO:0000256" key="1">
    <source>
        <dbReference type="SAM" id="Coils"/>
    </source>
</evidence>